<comment type="caution">
    <text evidence="2">The sequence shown here is derived from an EMBL/GenBank/DDBJ whole genome shotgun (WGS) entry which is preliminary data.</text>
</comment>
<name>A0A852VRT1_9BACT</name>
<accession>A0A852VRT1</accession>
<dbReference type="EMBL" id="JACCCU010000003">
    <property type="protein sequence ID" value="NYF92032.1"/>
    <property type="molecule type" value="Genomic_DNA"/>
</dbReference>
<evidence type="ECO:0008006" key="4">
    <source>
        <dbReference type="Google" id="ProtNLM"/>
    </source>
</evidence>
<dbReference type="PANTHER" id="PTHR38075">
    <property type="entry name" value="DUF4139 DOMAIN-CONTAINING PROTEIN"/>
    <property type="match status" value="1"/>
</dbReference>
<dbReference type="AlphaFoldDB" id="A0A852VRT1"/>
<keyword evidence="1" id="KW-0732">Signal</keyword>
<feature type="signal peptide" evidence="1">
    <location>
        <begin position="1"/>
        <end position="18"/>
    </location>
</feature>
<evidence type="ECO:0000256" key="1">
    <source>
        <dbReference type="SAM" id="SignalP"/>
    </source>
</evidence>
<sequence length="230" mass="25650">MIRCFAFLPLLAFSYVVAQEPTTAPTRLTIYNQDFAVARTTVPLDLHAGTNEVLTTNVTGQLEPDSVVLRDPSGRNLVHVAEQNYDAAVVDQQWMMEKYEGKTIDFQIQGPQVMESATGEQRVIPARTVEGRIIRAGGQAANGYPYNQPLIEVGGKMQFSMPGVPVFPATTDGLLLKPTLRWQIDDEKAARFSAELDYITHGMNWQATYNVVVPRQPIRRGRSWRRLSAG</sequence>
<evidence type="ECO:0000313" key="2">
    <source>
        <dbReference type="EMBL" id="NYF92032.1"/>
    </source>
</evidence>
<reference evidence="2 3" key="1">
    <citation type="submission" date="2020-07" db="EMBL/GenBank/DDBJ databases">
        <title>Genomic Encyclopedia of Type Strains, Phase IV (KMG-V): Genome sequencing to study the core and pangenomes of soil and plant-associated prokaryotes.</title>
        <authorList>
            <person name="Whitman W."/>
        </authorList>
    </citation>
    <scope>NUCLEOTIDE SEQUENCE [LARGE SCALE GENOMIC DNA]</scope>
    <source>
        <strain evidence="2 3">M8UP22</strain>
    </source>
</reference>
<feature type="chain" id="PRO_5032466431" description="DUF4139 domain-containing protein" evidence="1">
    <location>
        <begin position="19"/>
        <end position="230"/>
    </location>
</feature>
<dbReference type="Proteomes" id="UP000564385">
    <property type="component" value="Unassembled WGS sequence"/>
</dbReference>
<dbReference type="PANTHER" id="PTHR38075:SF1">
    <property type="entry name" value="DUF4139 DOMAIN-CONTAINING PROTEIN"/>
    <property type="match status" value="1"/>
</dbReference>
<gene>
    <name evidence="2" type="ORF">HDF08_004151</name>
</gene>
<proteinExistence type="predicted"/>
<organism evidence="2 3">
    <name type="scientific">Tunturiibacter lichenicola</name>
    <dbReference type="NCBI Taxonomy" id="2051959"/>
    <lineage>
        <taxon>Bacteria</taxon>
        <taxon>Pseudomonadati</taxon>
        <taxon>Acidobacteriota</taxon>
        <taxon>Terriglobia</taxon>
        <taxon>Terriglobales</taxon>
        <taxon>Acidobacteriaceae</taxon>
        <taxon>Tunturiibacter</taxon>
    </lineage>
</organism>
<evidence type="ECO:0000313" key="3">
    <source>
        <dbReference type="Proteomes" id="UP000564385"/>
    </source>
</evidence>
<protein>
    <recommendedName>
        <fullName evidence="4">DUF4139 domain-containing protein</fullName>
    </recommendedName>
</protein>